<organism evidence="1 2">
    <name type="scientific">Smallanthus sonchifolius</name>
    <dbReference type="NCBI Taxonomy" id="185202"/>
    <lineage>
        <taxon>Eukaryota</taxon>
        <taxon>Viridiplantae</taxon>
        <taxon>Streptophyta</taxon>
        <taxon>Embryophyta</taxon>
        <taxon>Tracheophyta</taxon>
        <taxon>Spermatophyta</taxon>
        <taxon>Magnoliopsida</taxon>
        <taxon>eudicotyledons</taxon>
        <taxon>Gunneridae</taxon>
        <taxon>Pentapetalae</taxon>
        <taxon>asterids</taxon>
        <taxon>campanulids</taxon>
        <taxon>Asterales</taxon>
        <taxon>Asteraceae</taxon>
        <taxon>Asteroideae</taxon>
        <taxon>Heliantheae alliance</taxon>
        <taxon>Millerieae</taxon>
        <taxon>Smallanthus</taxon>
    </lineage>
</organism>
<dbReference type="Proteomes" id="UP001056120">
    <property type="component" value="Linkage Group LG16"/>
</dbReference>
<accession>A0ACB9FS81</accession>
<proteinExistence type="predicted"/>
<gene>
    <name evidence="1" type="ORF">L1987_48305</name>
</gene>
<comment type="caution">
    <text evidence="1">The sequence shown here is derived from an EMBL/GenBank/DDBJ whole genome shotgun (WGS) entry which is preliminary data.</text>
</comment>
<evidence type="ECO:0000313" key="2">
    <source>
        <dbReference type="Proteomes" id="UP001056120"/>
    </source>
</evidence>
<reference evidence="2" key="1">
    <citation type="journal article" date="2022" name="Mol. Ecol. Resour.">
        <title>The genomes of chicory, endive, great burdock and yacon provide insights into Asteraceae palaeo-polyploidization history and plant inulin production.</title>
        <authorList>
            <person name="Fan W."/>
            <person name="Wang S."/>
            <person name="Wang H."/>
            <person name="Wang A."/>
            <person name="Jiang F."/>
            <person name="Liu H."/>
            <person name="Zhao H."/>
            <person name="Xu D."/>
            <person name="Zhang Y."/>
        </authorList>
    </citation>
    <scope>NUCLEOTIDE SEQUENCE [LARGE SCALE GENOMIC DNA]</scope>
    <source>
        <strain evidence="2">cv. Yunnan</strain>
    </source>
</reference>
<reference evidence="1 2" key="2">
    <citation type="journal article" date="2022" name="Mol. Ecol. Resour.">
        <title>The genomes of chicory, endive, great burdock and yacon provide insights into Asteraceae paleo-polyploidization history and plant inulin production.</title>
        <authorList>
            <person name="Fan W."/>
            <person name="Wang S."/>
            <person name="Wang H."/>
            <person name="Wang A."/>
            <person name="Jiang F."/>
            <person name="Liu H."/>
            <person name="Zhao H."/>
            <person name="Xu D."/>
            <person name="Zhang Y."/>
        </authorList>
    </citation>
    <scope>NUCLEOTIDE SEQUENCE [LARGE SCALE GENOMIC DNA]</scope>
    <source>
        <strain evidence="2">cv. Yunnan</strain>
        <tissue evidence="1">Leaves</tissue>
    </source>
</reference>
<dbReference type="EMBL" id="CM042033">
    <property type="protein sequence ID" value="KAI3773773.1"/>
    <property type="molecule type" value="Genomic_DNA"/>
</dbReference>
<protein>
    <submittedName>
        <fullName evidence="1">Uncharacterized protein</fullName>
    </submittedName>
</protein>
<sequence length="126" mass="13904">MMLGKEKEKIKASDIPKSANGSGGKDLDQGLSEELRRKASELIARAIAQETFTKPPSKFTMAVGDFATRRECEVIELKRKTVEENRDHGATVLTLDTIISRLQGEKKCIIEEGFALNLVAIRLDSA</sequence>
<evidence type="ECO:0000313" key="1">
    <source>
        <dbReference type="EMBL" id="KAI3773773.1"/>
    </source>
</evidence>
<keyword evidence="2" id="KW-1185">Reference proteome</keyword>
<name>A0ACB9FS81_9ASTR</name>